<dbReference type="GeneID" id="18817529"/>
<protein>
    <submittedName>
        <fullName evidence="1">Uncharacterized protein</fullName>
    </submittedName>
</protein>
<evidence type="ECO:0000313" key="2">
    <source>
        <dbReference type="Proteomes" id="UP000008064"/>
    </source>
</evidence>
<dbReference type="KEGG" id="sla:SERLADRAFT_457460"/>
<dbReference type="HOGENOM" id="CLU_2639607_0_0_1"/>
<reference evidence="2" key="1">
    <citation type="journal article" date="2011" name="Science">
        <title>The plant cell wall-decomposing machinery underlies the functional diversity of forest fungi.</title>
        <authorList>
            <person name="Eastwood D.C."/>
            <person name="Floudas D."/>
            <person name="Binder M."/>
            <person name="Majcherczyk A."/>
            <person name="Schneider P."/>
            <person name="Aerts A."/>
            <person name="Asiegbu F.O."/>
            <person name="Baker S.E."/>
            <person name="Barry K."/>
            <person name="Bendiksby M."/>
            <person name="Blumentritt M."/>
            <person name="Coutinho P.M."/>
            <person name="Cullen D."/>
            <person name="de Vries R.P."/>
            <person name="Gathman A."/>
            <person name="Goodell B."/>
            <person name="Henrissat B."/>
            <person name="Ihrmark K."/>
            <person name="Kauserud H."/>
            <person name="Kohler A."/>
            <person name="LaButti K."/>
            <person name="Lapidus A."/>
            <person name="Lavin J.L."/>
            <person name="Lee Y.-H."/>
            <person name="Lindquist E."/>
            <person name="Lilly W."/>
            <person name="Lucas S."/>
            <person name="Morin E."/>
            <person name="Murat C."/>
            <person name="Oguiza J.A."/>
            <person name="Park J."/>
            <person name="Pisabarro A.G."/>
            <person name="Riley R."/>
            <person name="Rosling A."/>
            <person name="Salamov A."/>
            <person name="Schmidt O."/>
            <person name="Schmutz J."/>
            <person name="Skrede I."/>
            <person name="Stenlid J."/>
            <person name="Wiebenga A."/>
            <person name="Xie X."/>
            <person name="Kuees U."/>
            <person name="Hibbett D.S."/>
            <person name="Hoffmeister D."/>
            <person name="Hoegberg N."/>
            <person name="Martin F."/>
            <person name="Grigoriev I.V."/>
            <person name="Watkinson S.C."/>
        </authorList>
    </citation>
    <scope>NUCLEOTIDE SEQUENCE [LARGE SCALE GENOMIC DNA]</scope>
    <source>
        <strain evidence="2">S7.9</strain>
    </source>
</reference>
<dbReference type="EMBL" id="GL945429">
    <property type="protein sequence ID" value="EGO29554.1"/>
    <property type="molecule type" value="Genomic_DNA"/>
</dbReference>
<dbReference type="RefSeq" id="XP_007313796.1">
    <property type="nucleotide sequence ID" value="XM_007313734.1"/>
</dbReference>
<dbReference type="AlphaFoldDB" id="F8NJ70"/>
<dbReference type="Proteomes" id="UP000008064">
    <property type="component" value="Unassembled WGS sequence"/>
</dbReference>
<sequence>MSIQGPTSRVVAWECATADEECMEQALRWEMTGSGVVKDVYVVASRFEKVISDRLRRRLDVRGKKLSEIGKRASLLI</sequence>
<name>F8NJ70_SERL9</name>
<evidence type="ECO:0000313" key="1">
    <source>
        <dbReference type="EMBL" id="EGO29554.1"/>
    </source>
</evidence>
<organism evidence="2">
    <name type="scientific">Serpula lacrymans var. lacrymans (strain S7.9)</name>
    <name type="common">Dry rot fungus</name>
    <dbReference type="NCBI Taxonomy" id="578457"/>
    <lineage>
        <taxon>Eukaryota</taxon>
        <taxon>Fungi</taxon>
        <taxon>Dikarya</taxon>
        <taxon>Basidiomycota</taxon>
        <taxon>Agaricomycotina</taxon>
        <taxon>Agaricomycetes</taxon>
        <taxon>Agaricomycetidae</taxon>
        <taxon>Boletales</taxon>
        <taxon>Coniophorineae</taxon>
        <taxon>Serpulaceae</taxon>
        <taxon>Serpula</taxon>
    </lineage>
</organism>
<proteinExistence type="predicted"/>
<accession>F8NJ70</accession>
<gene>
    <name evidence="1" type="ORF">SERLADRAFT_457460</name>
</gene>